<dbReference type="InterPro" id="IPR037138">
    <property type="entry name" value="His_deacetylse_dom_sf"/>
</dbReference>
<dbReference type="PRINTS" id="PR01270">
    <property type="entry name" value="HDASUPER"/>
</dbReference>
<protein>
    <submittedName>
        <fullName evidence="3">Histone deacetylase family protein</fullName>
    </submittedName>
</protein>
<dbReference type="GO" id="GO:0004407">
    <property type="term" value="F:histone deacetylase activity"/>
    <property type="evidence" value="ECO:0007669"/>
    <property type="project" value="TreeGrafter"/>
</dbReference>
<proteinExistence type="inferred from homology"/>
<dbReference type="PANTHER" id="PTHR10625:SF10">
    <property type="entry name" value="HISTONE DEACETYLASE HDAC1"/>
    <property type="match status" value="1"/>
</dbReference>
<evidence type="ECO:0000313" key="4">
    <source>
        <dbReference type="Proteomes" id="UP001359886"/>
    </source>
</evidence>
<name>A0AAW9REM9_9GAMM</name>
<dbReference type="InterPro" id="IPR023696">
    <property type="entry name" value="Ureohydrolase_dom_sf"/>
</dbReference>
<gene>
    <name evidence="3" type="ORF">V3330_06645</name>
</gene>
<dbReference type="EMBL" id="JAZHOG010000003">
    <property type="protein sequence ID" value="MEJ8567300.1"/>
    <property type="molecule type" value="Genomic_DNA"/>
</dbReference>
<feature type="domain" description="Histone deacetylase" evidence="2">
    <location>
        <begin position="20"/>
        <end position="303"/>
    </location>
</feature>
<reference evidence="3 4" key="1">
    <citation type="submission" date="2024-02" db="EMBL/GenBank/DDBJ databases">
        <title>A novel Wenzhouxiangellaceae bacterium, isolated from coastal sediments.</title>
        <authorList>
            <person name="Du Z.-J."/>
            <person name="Ye Y.-Q."/>
            <person name="Zhang X.-Y."/>
        </authorList>
    </citation>
    <scope>NUCLEOTIDE SEQUENCE [LARGE SCALE GENOMIC DNA]</scope>
    <source>
        <strain evidence="3 4">CH-27</strain>
    </source>
</reference>
<dbReference type="CDD" id="cd11599">
    <property type="entry name" value="HDAC_classII_2"/>
    <property type="match status" value="1"/>
</dbReference>
<dbReference type="RefSeq" id="WP_354694613.1">
    <property type="nucleotide sequence ID" value="NZ_JAZHOG010000003.1"/>
</dbReference>
<keyword evidence="4" id="KW-1185">Reference proteome</keyword>
<comment type="caution">
    <text evidence="3">The sequence shown here is derived from an EMBL/GenBank/DDBJ whole genome shotgun (WGS) entry which is preliminary data.</text>
</comment>
<evidence type="ECO:0000259" key="2">
    <source>
        <dbReference type="Pfam" id="PF00850"/>
    </source>
</evidence>
<dbReference type="Proteomes" id="UP001359886">
    <property type="component" value="Unassembled WGS sequence"/>
</dbReference>
<dbReference type="PANTHER" id="PTHR10625">
    <property type="entry name" value="HISTONE DEACETYLASE HDAC1-RELATED"/>
    <property type="match status" value="1"/>
</dbReference>
<dbReference type="GO" id="GO:0040029">
    <property type="term" value="P:epigenetic regulation of gene expression"/>
    <property type="evidence" value="ECO:0007669"/>
    <property type="project" value="TreeGrafter"/>
</dbReference>
<accession>A0AAW9REM9</accession>
<dbReference type="InterPro" id="IPR000286">
    <property type="entry name" value="HDACs"/>
</dbReference>
<sequence>MTTLIIHHDACLAHDPGPQHPESPARLKAVLGALEELPHTERLPAPLATTEAIERAHPGDYWRAIVAAGPADDRVALDPDTLLSPGSIDAALRGAGAACFAVEQVLGGRAQNAFCAVRPPGHHAEADRAMGFCLLNNAAIAARHAQAACGLERIAILDFDVHHGNGTQAIFESSPDVLYVSSHQVPLYPGTGSADEVGQGNILNLPLSPGSGSREFRRAWTQSGLPALHAFRPEFIIFSAGFDAHALDPLGQIELVEDDFTWITTAVREYAEQQCAGGLISILEGGYHLDALAASAAAHVAALTN</sequence>
<evidence type="ECO:0000256" key="1">
    <source>
        <dbReference type="ARBA" id="ARBA00005947"/>
    </source>
</evidence>
<organism evidence="3 4">
    <name type="scientific">Elongatibacter sediminis</name>
    <dbReference type="NCBI Taxonomy" id="3119006"/>
    <lineage>
        <taxon>Bacteria</taxon>
        <taxon>Pseudomonadati</taxon>
        <taxon>Pseudomonadota</taxon>
        <taxon>Gammaproteobacteria</taxon>
        <taxon>Chromatiales</taxon>
        <taxon>Wenzhouxiangellaceae</taxon>
        <taxon>Elongatibacter</taxon>
    </lineage>
</organism>
<comment type="similarity">
    <text evidence="1">Belongs to the histone deacetylase family.</text>
</comment>
<dbReference type="Pfam" id="PF00850">
    <property type="entry name" value="Hist_deacetyl"/>
    <property type="match status" value="1"/>
</dbReference>
<dbReference type="Gene3D" id="3.40.800.20">
    <property type="entry name" value="Histone deacetylase domain"/>
    <property type="match status" value="1"/>
</dbReference>
<dbReference type="InterPro" id="IPR023801">
    <property type="entry name" value="His_deacetylse_dom"/>
</dbReference>
<dbReference type="AlphaFoldDB" id="A0AAW9REM9"/>
<dbReference type="SUPFAM" id="SSF52768">
    <property type="entry name" value="Arginase/deacetylase"/>
    <property type="match status" value="1"/>
</dbReference>
<evidence type="ECO:0000313" key="3">
    <source>
        <dbReference type="EMBL" id="MEJ8567300.1"/>
    </source>
</evidence>